<comment type="caution">
    <text evidence="1">The sequence shown here is derived from an EMBL/GenBank/DDBJ whole genome shotgun (WGS) entry which is preliminary data.</text>
</comment>
<dbReference type="EMBL" id="JARKIB010000228">
    <property type="protein sequence ID" value="KAJ7721619.1"/>
    <property type="molecule type" value="Genomic_DNA"/>
</dbReference>
<name>A0AAD7HIN9_9AGAR</name>
<dbReference type="AlphaFoldDB" id="A0AAD7HIN9"/>
<evidence type="ECO:0000313" key="2">
    <source>
        <dbReference type="Proteomes" id="UP001215598"/>
    </source>
</evidence>
<evidence type="ECO:0000313" key="1">
    <source>
        <dbReference type="EMBL" id="KAJ7721619.1"/>
    </source>
</evidence>
<keyword evidence="2" id="KW-1185">Reference proteome</keyword>
<organism evidence="1 2">
    <name type="scientific">Mycena metata</name>
    <dbReference type="NCBI Taxonomy" id="1033252"/>
    <lineage>
        <taxon>Eukaryota</taxon>
        <taxon>Fungi</taxon>
        <taxon>Dikarya</taxon>
        <taxon>Basidiomycota</taxon>
        <taxon>Agaricomycotina</taxon>
        <taxon>Agaricomycetes</taxon>
        <taxon>Agaricomycetidae</taxon>
        <taxon>Agaricales</taxon>
        <taxon>Marasmiineae</taxon>
        <taxon>Mycenaceae</taxon>
        <taxon>Mycena</taxon>
    </lineage>
</organism>
<gene>
    <name evidence="1" type="ORF">B0H16DRAFT_1699578</name>
</gene>
<accession>A0AAD7HIN9</accession>
<reference evidence="1" key="1">
    <citation type="submission" date="2023-03" db="EMBL/GenBank/DDBJ databases">
        <title>Massive genome expansion in bonnet fungi (Mycena s.s.) driven by repeated elements and novel gene families across ecological guilds.</title>
        <authorList>
            <consortium name="Lawrence Berkeley National Laboratory"/>
            <person name="Harder C.B."/>
            <person name="Miyauchi S."/>
            <person name="Viragh M."/>
            <person name="Kuo A."/>
            <person name="Thoen E."/>
            <person name="Andreopoulos B."/>
            <person name="Lu D."/>
            <person name="Skrede I."/>
            <person name="Drula E."/>
            <person name="Henrissat B."/>
            <person name="Morin E."/>
            <person name="Kohler A."/>
            <person name="Barry K."/>
            <person name="LaButti K."/>
            <person name="Morin E."/>
            <person name="Salamov A."/>
            <person name="Lipzen A."/>
            <person name="Mereny Z."/>
            <person name="Hegedus B."/>
            <person name="Baldrian P."/>
            <person name="Stursova M."/>
            <person name="Weitz H."/>
            <person name="Taylor A."/>
            <person name="Grigoriev I.V."/>
            <person name="Nagy L.G."/>
            <person name="Martin F."/>
            <person name="Kauserud H."/>
        </authorList>
    </citation>
    <scope>NUCLEOTIDE SEQUENCE</scope>
    <source>
        <strain evidence="1">CBHHK182m</strain>
    </source>
</reference>
<dbReference type="Proteomes" id="UP001215598">
    <property type="component" value="Unassembled WGS sequence"/>
</dbReference>
<sequence>MHFDFRNIVGGLPMLLSRFAPTETLIGLLRNKQVQKAMFLHFADSKSWPKRDSGYPRDLIRLWDDHRFIAELVDCPPTTYQTSPTYKFDGLYREILYRNADLLFLLRSKIRKPYDLIDVVFLLGPRYDPEVFRPLLKLRELVKLPLKPGDSPIDFLKEPDRAGDLYLTQQDIAEDLVLLWILNTRTRLEERTWISRHGAPAFYWLDLLAECRPSLKIAHELKSLDLAQICHPRNISPADHHHEVHLRMFSNPKSAQTVLDWLQKFPNPPLQAIAFWERQRITIDQCVYKDGAS</sequence>
<protein>
    <submittedName>
        <fullName evidence="1">Uncharacterized protein</fullName>
    </submittedName>
</protein>
<proteinExistence type="predicted"/>